<reference evidence="2" key="1">
    <citation type="submission" date="2021-03" db="EMBL/GenBank/DDBJ databases">
        <authorList>
            <person name="Bekaert M."/>
        </authorList>
    </citation>
    <scope>NUCLEOTIDE SEQUENCE</scope>
</reference>
<proteinExistence type="predicted"/>
<dbReference type="Gene3D" id="3.90.215.10">
    <property type="entry name" value="Gamma Fibrinogen, chain A, domain 1"/>
    <property type="match status" value="1"/>
</dbReference>
<gene>
    <name evidence="2" type="ORF">MEDL_16100</name>
</gene>
<sequence>MGSTWQTCLRKANSIGNVTRFADSSMQCPAAAYTKCNDRLNILTTQGKYELLITMKDFSNQNRYAMYDKVEGDEKSKYKLIIGAYHAYSGNAVFDVTSLVRLLSKHLNISKGCNPPIPKWSIVPDSLTFRNTDFVNLVCSLINEHSHISRRAGVFNNICSSIF</sequence>
<dbReference type="InterPro" id="IPR036056">
    <property type="entry name" value="Fibrinogen-like_C"/>
</dbReference>
<evidence type="ECO:0000313" key="3">
    <source>
        <dbReference type="Proteomes" id="UP000683360"/>
    </source>
</evidence>
<dbReference type="AlphaFoldDB" id="A0A8S3QWF4"/>
<keyword evidence="3" id="KW-1185">Reference proteome</keyword>
<evidence type="ECO:0000313" key="2">
    <source>
        <dbReference type="EMBL" id="CAG2201476.1"/>
    </source>
</evidence>
<dbReference type="Pfam" id="PF00147">
    <property type="entry name" value="Fibrinogen_C"/>
    <property type="match status" value="1"/>
</dbReference>
<accession>A0A8S3QWF4</accession>
<dbReference type="EMBL" id="CAJPWZ010000849">
    <property type="protein sequence ID" value="CAG2201476.1"/>
    <property type="molecule type" value="Genomic_DNA"/>
</dbReference>
<feature type="domain" description="Fibrinogen C-terminal" evidence="1">
    <location>
        <begin position="31"/>
        <end position="94"/>
    </location>
</feature>
<dbReference type="InterPro" id="IPR014716">
    <property type="entry name" value="Fibrinogen_a/b/g_C_1"/>
</dbReference>
<name>A0A8S3QWF4_MYTED</name>
<evidence type="ECO:0000259" key="1">
    <source>
        <dbReference type="Pfam" id="PF00147"/>
    </source>
</evidence>
<comment type="caution">
    <text evidence="2">The sequence shown here is derived from an EMBL/GenBank/DDBJ whole genome shotgun (WGS) entry which is preliminary data.</text>
</comment>
<protein>
    <recommendedName>
        <fullName evidence="1">Fibrinogen C-terminal domain-containing protein</fullName>
    </recommendedName>
</protein>
<dbReference type="Proteomes" id="UP000683360">
    <property type="component" value="Unassembled WGS sequence"/>
</dbReference>
<dbReference type="InterPro" id="IPR002181">
    <property type="entry name" value="Fibrinogen_a/b/g_C_dom"/>
</dbReference>
<organism evidence="2 3">
    <name type="scientific">Mytilus edulis</name>
    <name type="common">Blue mussel</name>
    <dbReference type="NCBI Taxonomy" id="6550"/>
    <lineage>
        <taxon>Eukaryota</taxon>
        <taxon>Metazoa</taxon>
        <taxon>Spiralia</taxon>
        <taxon>Lophotrochozoa</taxon>
        <taxon>Mollusca</taxon>
        <taxon>Bivalvia</taxon>
        <taxon>Autobranchia</taxon>
        <taxon>Pteriomorphia</taxon>
        <taxon>Mytilida</taxon>
        <taxon>Mytiloidea</taxon>
        <taxon>Mytilidae</taxon>
        <taxon>Mytilinae</taxon>
        <taxon>Mytilus</taxon>
    </lineage>
</organism>
<dbReference type="SUPFAM" id="SSF56496">
    <property type="entry name" value="Fibrinogen C-terminal domain-like"/>
    <property type="match status" value="1"/>
</dbReference>